<evidence type="ECO:0000313" key="1">
    <source>
        <dbReference type="EMBL" id="CAI0390222.1"/>
    </source>
</evidence>
<evidence type="ECO:0008006" key="3">
    <source>
        <dbReference type="Google" id="ProtNLM"/>
    </source>
</evidence>
<organism evidence="1 2">
    <name type="scientific">Linum tenue</name>
    <dbReference type="NCBI Taxonomy" id="586396"/>
    <lineage>
        <taxon>Eukaryota</taxon>
        <taxon>Viridiplantae</taxon>
        <taxon>Streptophyta</taxon>
        <taxon>Embryophyta</taxon>
        <taxon>Tracheophyta</taxon>
        <taxon>Spermatophyta</taxon>
        <taxon>Magnoliopsida</taxon>
        <taxon>eudicotyledons</taxon>
        <taxon>Gunneridae</taxon>
        <taxon>Pentapetalae</taxon>
        <taxon>rosids</taxon>
        <taxon>fabids</taxon>
        <taxon>Malpighiales</taxon>
        <taxon>Linaceae</taxon>
        <taxon>Linum</taxon>
    </lineage>
</organism>
<proteinExistence type="predicted"/>
<keyword evidence="2" id="KW-1185">Reference proteome</keyword>
<dbReference type="Proteomes" id="UP001154282">
    <property type="component" value="Unassembled WGS sequence"/>
</dbReference>
<sequence>MSATTLRRRRSDSSRWRRGLAYHRRLTRRRRPKADSVFYRGEKKRRLLNF</sequence>
<evidence type="ECO:0000313" key="2">
    <source>
        <dbReference type="Proteomes" id="UP001154282"/>
    </source>
</evidence>
<accession>A0AAV0HY13</accession>
<reference evidence="1" key="1">
    <citation type="submission" date="2022-08" db="EMBL/GenBank/DDBJ databases">
        <authorList>
            <person name="Gutierrez-Valencia J."/>
        </authorList>
    </citation>
    <scope>NUCLEOTIDE SEQUENCE</scope>
</reference>
<dbReference type="EMBL" id="CAMGYJ010000003">
    <property type="protein sequence ID" value="CAI0390222.1"/>
    <property type="molecule type" value="Genomic_DNA"/>
</dbReference>
<protein>
    <recommendedName>
        <fullName evidence="3">Ribosomal protein L34</fullName>
    </recommendedName>
</protein>
<gene>
    <name evidence="1" type="ORF">LITE_LOCUS6657</name>
</gene>
<dbReference type="AlphaFoldDB" id="A0AAV0HY13"/>
<name>A0AAV0HY13_9ROSI</name>
<comment type="caution">
    <text evidence="1">The sequence shown here is derived from an EMBL/GenBank/DDBJ whole genome shotgun (WGS) entry which is preliminary data.</text>
</comment>